<evidence type="ECO:0000313" key="1">
    <source>
        <dbReference type="EMBL" id="UGS27464.1"/>
    </source>
</evidence>
<evidence type="ECO:0008006" key="3">
    <source>
        <dbReference type="Google" id="ProtNLM"/>
    </source>
</evidence>
<sequence length="196" mass="21563">MHPAFLYRPGDRLSEAELCAARLDGDVIDIDDMFVPADLVDSPALRAAVLVAHRQGRERLAFTGASAAWVHGAGDRPPHRHEVQPVGDRRVRMPPSPRLLLHDLRLDPGDTVLIGGALVATPVRTLLDLVRGITRHPGNAVWARALMSVRPDILDETADRLDAYRRTPGHRQARAVLDDALRETSAARVPQDDVTR</sequence>
<accession>A0ABY3RU32</accession>
<dbReference type="EMBL" id="CP082781">
    <property type="protein sequence ID" value="UGS27464.1"/>
    <property type="molecule type" value="Genomic_DNA"/>
</dbReference>
<dbReference type="Proteomes" id="UP001199642">
    <property type="component" value="Chromosome"/>
</dbReference>
<protein>
    <recommendedName>
        <fullName evidence="3">AbiEi antitoxin C-terminal domain-containing protein</fullName>
    </recommendedName>
</protein>
<gene>
    <name evidence="1" type="ORF">K8F61_04490</name>
</gene>
<dbReference type="RefSeq" id="WP_231820817.1">
    <property type="nucleotide sequence ID" value="NZ_CP082781.1"/>
</dbReference>
<organism evidence="1 2">
    <name type="scientific">Microbacterium resistens</name>
    <dbReference type="NCBI Taxonomy" id="156977"/>
    <lineage>
        <taxon>Bacteria</taxon>
        <taxon>Bacillati</taxon>
        <taxon>Actinomycetota</taxon>
        <taxon>Actinomycetes</taxon>
        <taxon>Micrococcales</taxon>
        <taxon>Microbacteriaceae</taxon>
        <taxon>Microbacterium</taxon>
    </lineage>
</organism>
<name>A0ABY3RU32_9MICO</name>
<keyword evidence="2" id="KW-1185">Reference proteome</keyword>
<proteinExistence type="predicted"/>
<reference evidence="1 2" key="1">
    <citation type="submission" date="2023-01" db="EMBL/GenBank/DDBJ databases">
        <title>Characterization of estradiol degrading bacteria Microbacterium sp. MZT7 and reveal degrading genes through genome analysis.</title>
        <authorList>
            <person name="Hao P."/>
            <person name="Gao Y."/>
        </authorList>
    </citation>
    <scope>NUCLEOTIDE SEQUENCE [LARGE SCALE GENOMIC DNA]</scope>
    <source>
        <strain evidence="1 2">MZT7</strain>
    </source>
</reference>
<evidence type="ECO:0000313" key="2">
    <source>
        <dbReference type="Proteomes" id="UP001199642"/>
    </source>
</evidence>